<dbReference type="Pfam" id="PF01047">
    <property type="entry name" value="MarR"/>
    <property type="match status" value="1"/>
</dbReference>
<evidence type="ECO:0000256" key="1">
    <source>
        <dbReference type="ARBA" id="ARBA00023015"/>
    </source>
</evidence>
<protein>
    <submittedName>
        <fullName evidence="5">MarR family transcriptional regulator</fullName>
    </submittedName>
</protein>
<dbReference type="InterPro" id="IPR023187">
    <property type="entry name" value="Tscrpt_reg_MarR-type_CS"/>
</dbReference>
<feature type="domain" description="HTH marR-type" evidence="4">
    <location>
        <begin position="28"/>
        <end position="161"/>
    </location>
</feature>
<dbReference type="RefSeq" id="WP_071658381.1">
    <property type="nucleotide sequence ID" value="NZ_MLCF01000137.1"/>
</dbReference>
<comment type="caution">
    <text evidence="5">The sequence shown here is derived from an EMBL/GenBank/DDBJ whole genome shotgun (WGS) entry which is preliminary data.</text>
</comment>
<dbReference type="InterPro" id="IPR000835">
    <property type="entry name" value="HTH_MarR-typ"/>
</dbReference>
<evidence type="ECO:0000313" key="5">
    <source>
        <dbReference type="EMBL" id="OIV35665.1"/>
    </source>
</evidence>
<dbReference type="SUPFAM" id="SSF46785">
    <property type="entry name" value="Winged helix' DNA-binding domain"/>
    <property type="match status" value="1"/>
</dbReference>
<keyword evidence="2" id="KW-0238">DNA-binding</keyword>
<evidence type="ECO:0000256" key="3">
    <source>
        <dbReference type="ARBA" id="ARBA00023163"/>
    </source>
</evidence>
<dbReference type="PANTHER" id="PTHR33164">
    <property type="entry name" value="TRANSCRIPTIONAL REGULATOR, MARR FAMILY"/>
    <property type="match status" value="1"/>
</dbReference>
<keyword evidence="6" id="KW-1185">Reference proteome</keyword>
<accession>A0A1J7BQE0</accession>
<dbReference type="PROSITE" id="PS01117">
    <property type="entry name" value="HTH_MARR_1"/>
    <property type="match status" value="1"/>
</dbReference>
<dbReference type="PROSITE" id="PS50995">
    <property type="entry name" value="HTH_MARR_2"/>
    <property type="match status" value="1"/>
</dbReference>
<dbReference type="GO" id="GO:0003677">
    <property type="term" value="F:DNA binding"/>
    <property type="evidence" value="ECO:0007669"/>
    <property type="project" value="UniProtKB-KW"/>
</dbReference>
<sequence length="186" mass="20124">MPKPLSLSFDPITAADEKWTERWGRVPSMVAITSIMRAQQILLAEVDAVLKPFDLTFARYEALVLLTFSRAGELPMSKIGERLMVHPTSVTNTIDRLARAGLVIKRPNPNDGRGVLAAITDEGRAAVEATTEKLNAMQFGLGAYDAAGCEEIFRLLRPLRVAAGDFVEADDAVDEGGAPKIDKADG</sequence>
<dbReference type="OrthoDB" id="3296622at2"/>
<gene>
    <name evidence="5" type="ORF">BIV57_20385</name>
</gene>
<evidence type="ECO:0000259" key="4">
    <source>
        <dbReference type="PROSITE" id="PS50995"/>
    </source>
</evidence>
<dbReference type="PANTHER" id="PTHR33164:SF101">
    <property type="entry name" value="TRANSCRIPTIONAL REPRESSOR MPRA"/>
    <property type="match status" value="1"/>
</dbReference>
<dbReference type="GO" id="GO:0003700">
    <property type="term" value="F:DNA-binding transcription factor activity"/>
    <property type="evidence" value="ECO:0007669"/>
    <property type="project" value="InterPro"/>
</dbReference>
<dbReference type="GO" id="GO:0006950">
    <property type="term" value="P:response to stress"/>
    <property type="evidence" value="ECO:0007669"/>
    <property type="project" value="TreeGrafter"/>
</dbReference>
<proteinExistence type="predicted"/>
<keyword evidence="1" id="KW-0805">Transcription regulation</keyword>
<dbReference type="InterPro" id="IPR036388">
    <property type="entry name" value="WH-like_DNA-bd_sf"/>
</dbReference>
<dbReference type="Proteomes" id="UP000243342">
    <property type="component" value="Unassembled WGS sequence"/>
</dbReference>
<dbReference type="SMART" id="SM00347">
    <property type="entry name" value="HTH_MARR"/>
    <property type="match status" value="1"/>
</dbReference>
<keyword evidence="3" id="KW-0804">Transcription</keyword>
<evidence type="ECO:0000313" key="6">
    <source>
        <dbReference type="Proteomes" id="UP000243342"/>
    </source>
</evidence>
<dbReference type="Gene3D" id="1.10.10.10">
    <property type="entry name" value="Winged helix-like DNA-binding domain superfamily/Winged helix DNA-binding domain"/>
    <property type="match status" value="1"/>
</dbReference>
<dbReference type="EMBL" id="MLCF01000137">
    <property type="protein sequence ID" value="OIV35665.1"/>
    <property type="molecule type" value="Genomic_DNA"/>
</dbReference>
<evidence type="ECO:0000256" key="2">
    <source>
        <dbReference type="ARBA" id="ARBA00023125"/>
    </source>
</evidence>
<name>A0A1J7BQE0_9ACTN</name>
<organism evidence="5 6">
    <name type="scientific">Mangrovactinospora gilvigrisea</name>
    <dbReference type="NCBI Taxonomy" id="1428644"/>
    <lineage>
        <taxon>Bacteria</taxon>
        <taxon>Bacillati</taxon>
        <taxon>Actinomycetota</taxon>
        <taxon>Actinomycetes</taxon>
        <taxon>Kitasatosporales</taxon>
        <taxon>Streptomycetaceae</taxon>
        <taxon>Mangrovactinospora</taxon>
    </lineage>
</organism>
<dbReference type="AlphaFoldDB" id="A0A1J7BQE0"/>
<dbReference type="InterPro" id="IPR036390">
    <property type="entry name" value="WH_DNA-bd_sf"/>
</dbReference>
<dbReference type="STRING" id="1428644.BIV57_20385"/>
<dbReference type="InterPro" id="IPR039422">
    <property type="entry name" value="MarR/SlyA-like"/>
</dbReference>
<reference evidence="5 6" key="1">
    <citation type="submission" date="2016-10" db="EMBL/GenBank/DDBJ databases">
        <title>Genome sequence of Streptomyces gilvigriseus MUSC 26.</title>
        <authorList>
            <person name="Lee L.-H."/>
            <person name="Ser H.-L."/>
        </authorList>
    </citation>
    <scope>NUCLEOTIDE SEQUENCE [LARGE SCALE GENOMIC DNA]</scope>
    <source>
        <strain evidence="5 6">MUSC 26</strain>
    </source>
</reference>